<dbReference type="OrthoDB" id="98874at2"/>
<evidence type="ECO:0000259" key="1">
    <source>
        <dbReference type="Pfam" id="PF12969"/>
    </source>
</evidence>
<gene>
    <name evidence="2" type="ORF">I595_808</name>
</gene>
<dbReference type="Gene3D" id="3.10.620.30">
    <property type="match status" value="1"/>
</dbReference>
<dbReference type="STRING" id="1300341.I595_808"/>
<feature type="domain" description="DUF3857" evidence="1">
    <location>
        <begin position="64"/>
        <end position="196"/>
    </location>
</feature>
<proteinExistence type="predicted"/>
<protein>
    <submittedName>
        <fullName evidence="2">Transglutaminase domain-containing protein</fullName>
    </submittedName>
</protein>
<evidence type="ECO:0000313" key="3">
    <source>
        <dbReference type="Proteomes" id="UP000050280"/>
    </source>
</evidence>
<organism evidence="2 3">
    <name type="scientific">Croceitalea dokdonensis DOKDO 023</name>
    <dbReference type="NCBI Taxonomy" id="1300341"/>
    <lineage>
        <taxon>Bacteria</taxon>
        <taxon>Pseudomonadati</taxon>
        <taxon>Bacteroidota</taxon>
        <taxon>Flavobacteriia</taxon>
        <taxon>Flavobacteriales</taxon>
        <taxon>Flavobacteriaceae</taxon>
        <taxon>Croceitalea</taxon>
    </lineage>
</organism>
<dbReference type="AlphaFoldDB" id="A0A0P7AV09"/>
<comment type="caution">
    <text evidence="2">The sequence shown here is derived from an EMBL/GenBank/DDBJ whole genome shotgun (WGS) entry which is preliminary data.</text>
</comment>
<dbReference type="PATRIC" id="fig|1300341.3.peg.1027"/>
<keyword evidence="3" id="KW-1185">Reference proteome</keyword>
<dbReference type="Gene3D" id="2.60.40.3140">
    <property type="match status" value="1"/>
</dbReference>
<dbReference type="EMBL" id="LDJX01000002">
    <property type="protein sequence ID" value="KPM32392.1"/>
    <property type="molecule type" value="Genomic_DNA"/>
</dbReference>
<evidence type="ECO:0000313" key="2">
    <source>
        <dbReference type="EMBL" id="KPM32392.1"/>
    </source>
</evidence>
<dbReference type="Pfam" id="PF12969">
    <property type="entry name" value="DUF3857"/>
    <property type="match status" value="1"/>
</dbReference>
<dbReference type="Gene3D" id="2.60.120.1130">
    <property type="match status" value="1"/>
</dbReference>
<name>A0A0P7AV09_9FLAO</name>
<reference evidence="2 3" key="1">
    <citation type="submission" date="2015-09" db="EMBL/GenBank/DDBJ databases">
        <title>Genome sequence of the marine flavobacterium Croceitalea dokdonensis DOKDO 023 that contains proton- and sodium-pumping rhodopsins.</title>
        <authorList>
            <person name="Kwon S.-K."/>
            <person name="Lee H.K."/>
            <person name="Kwak M.-J."/>
            <person name="Kim J.F."/>
        </authorList>
    </citation>
    <scope>NUCLEOTIDE SEQUENCE [LARGE SCALE GENOMIC DNA]</scope>
    <source>
        <strain evidence="2 3">DOKDO 023</strain>
    </source>
</reference>
<dbReference type="RefSeq" id="WP_083467488.1">
    <property type="nucleotide sequence ID" value="NZ_LDJX01000002.1"/>
</dbReference>
<dbReference type="Proteomes" id="UP000050280">
    <property type="component" value="Unassembled WGS sequence"/>
</dbReference>
<dbReference type="InterPro" id="IPR024618">
    <property type="entry name" value="DUF3857"/>
</dbReference>
<sequence length="658" mass="75595">MLHRFFITIMGVCSLALGAQEVKFGEINLEDLNATEYINDTEANAVILYKKVNSYFITNGGNSRLVTEVHERIKIFNKDGFEHATKEISLYKNRSSEETVSKLKALTFNLIDGKAVETELDKENIFKTEASYYYNKVNFTMPNVQEGSILDITYRLNSPFIWNIDSFVFQYEIPVKQLVAEIRTPKGFNFKKTPKGEFFVYPKVSTATDHRIGMDVVKTAYHLNNVPALKEEKYVDNIDNYRSGVLFELVSVDLPGYFRSYSQSWADVAKTIGNTDDYKNELDKTRAFDDELDAVLSGLPSKKDKMDGIFKYVKDQLTWNEMDGKYFFNGLKKTWKEKKGNAADINLSLVAMLRYAGLNANPVLISTKDNRVPYFPTVDGLNYVIAYVKLDGTDYFLDATHEFSDVNILPIRDYNWRGILINNPDKVWRIVDLKQPKKAVKMFVLDAIVHDDGTTDGTVKARLSNHFAMNFREEFKNLDEEEYVADLEVKYGNIEISEHSVQKLKDFKGGVTEEFKFYDEEGAEMMNGKLFLKPLEFLTMEENPFKTEKRQYPVDFGFPFKNSFMVNYTLPEGYTVESVPEGLRMKIPGDLGTFTYMVKVTASKLNILVNYEINQSIVYPENYDFLKEFYKQIITKEAEPLVLSKITNGNSQSTTGGR</sequence>
<accession>A0A0P7AV09</accession>